<proteinExistence type="predicted"/>
<evidence type="ECO:0000313" key="1">
    <source>
        <dbReference type="EMBL" id="MBM0235685.1"/>
    </source>
</evidence>
<keyword evidence="2" id="KW-1185">Reference proteome</keyword>
<dbReference type="RefSeq" id="WP_203178912.1">
    <property type="nucleotide sequence ID" value="NZ_JAEVHM010000326.1"/>
</dbReference>
<evidence type="ECO:0000313" key="2">
    <source>
        <dbReference type="Proteomes" id="UP000601027"/>
    </source>
</evidence>
<comment type="caution">
    <text evidence="1">The sequence shown here is derived from an EMBL/GenBank/DDBJ whole genome shotgun (WGS) entry which is preliminary data.</text>
</comment>
<sequence length="85" mass="9028">MVAAHIRIAPLTSTAAIDPAELRDLIHVHATGSGIEHLRVRAGPDSADILAFVDSGDPTEAATTLRRIVDRTIASTPLLGPWRIV</sequence>
<name>A0ABS1Y2F0_9ACTN</name>
<protein>
    <recommendedName>
        <fullName evidence="3">Lrp/AsnC family transcriptional regulator</fullName>
    </recommendedName>
</protein>
<evidence type="ECO:0008006" key="3">
    <source>
        <dbReference type="Google" id="ProtNLM"/>
    </source>
</evidence>
<dbReference type="EMBL" id="JAEVHM010000326">
    <property type="protein sequence ID" value="MBM0235685.1"/>
    <property type="molecule type" value="Genomic_DNA"/>
</dbReference>
<reference evidence="1 2" key="1">
    <citation type="submission" date="2021-01" db="EMBL/GenBank/DDBJ databases">
        <title>Draft genome sequence of Micromonospora sp. strain STR1_7.</title>
        <authorList>
            <person name="Karlyshev A."/>
            <person name="Jawad R."/>
        </authorList>
    </citation>
    <scope>NUCLEOTIDE SEQUENCE [LARGE SCALE GENOMIC DNA]</scope>
    <source>
        <strain evidence="1 2">STR1-7</strain>
    </source>
</reference>
<gene>
    <name evidence="1" type="ORF">JNW91_30330</name>
</gene>
<organism evidence="1 2">
    <name type="scientific">Micromonospora parastrephiae</name>
    <dbReference type="NCBI Taxonomy" id="2806101"/>
    <lineage>
        <taxon>Bacteria</taxon>
        <taxon>Bacillati</taxon>
        <taxon>Actinomycetota</taxon>
        <taxon>Actinomycetes</taxon>
        <taxon>Micromonosporales</taxon>
        <taxon>Micromonosporaceae</taxon>
        <taxon>Micromonospora</taxon>
    </lineage>
</organism>
<accession>A0ABS1Y2F0</accession>
<dbReference type="Proteomes" id="UP000601027">
    <property type="component" value="Unassembled WGS sequence"/>
</dbReference>